<keyword evidence="2" id="KW-1185">Reference proteome</keyword>
<proteinExistence type="predicted"/>
<evidence type="ECO:0000313" key="2">
    <source>
        <dbReference type="Proteomes" id="UP000565468"/>
    </source>
</evidence>
<comment type="caution">
    <text evidence="1">The sequence shown here is derived from an EMBL/GenBank/DDBJ whole genome shotgun (WGS) entry which is preliminary data.</text>
</comment>
<gene>
    <name evidence="1" type="ORF">HII30_11805</name>
</gene>
<name>A0A848M744_PAELE</name>
<protein>
    <submittedName>
        <fullName evidence="1">Uncharacterized protein</fullName>
    </submittedName>
</protein>
<organism evidence="1 2">
    <name type="scientific">Paenibacillus lemnae</name>
    <dbReference type="NCBI Taxonomy" id="1330551"/>
    <lineage>
        <taxon>Bacteria</taxon>
        <taxon>Bacillati</taxon>
        <taxon>Bacillota</taxon>
        <taxon>Bacilli</taxon>
        <taxon>Bacillales</taxon>
        <taxon>Paenibacillaceae</taxon>
        <taxon>Paenibacillus</taxon>
    </lineage>
</organism>
<accession>A0A848M744</accession>
<sequence>MSMDTSLLAAYGSYKVPEIIVSLHTLDKHFLDRGFSMDLISFRLANSYFPYSITPPDLIPIADTGGAGIHFGFLTDFGRVKHLEDAPIVCVTPTDDPPLRLVARNIVEFMDLIVSVPHAECLEAWWPHRDGDQPPETYETVDDDAPQSLRLAYDEIHSRLKQELGAANRPVLPYLRETMNERAQSSVLSTLDGLGIIGNALVHGEHYAFQPHAPQDEAELQRMTAYFEAASSIEAKLAFIRDINYMYVHNQFDAPSPVFELLKQFMMSMGLYDEVTRMFDIRPTA</sequence>
<reference evidence="1 2" key="1">
    <citation type="submission" date="2020-04" db="EMBL/GenBank/DDBJ databases">
        <title>Paenibacillus algicola sp. nov., a novel marine bacterium producing alginate lyase.</title>
        <authorList>
            <person name="Huang H."/>
        </authorList>
    </citation>
    <scope>NUCLEOTIDE SEQUENCE [LARGE SCALE GENOMIC DNA]</scope>
    <source>
        <strain evidence="1 2">L7-75</strain>
    </source>
</reference>
<dbReference type="RefSeq" id="WP_169505237.1">
    <property type="nucleotide sequence ID" value="NZ_JABBPN010000009.1"/>
</dbReference>
<evidence type="ECO:0000313" key="1">
    <source>
        <dbReference type="EMBL" id="NMO96456.1"/>
    </source>
</evidence>
<dbReference type="EMBL" id="JABBPN010000009">
    <property type="protein sequence ID" value="NMO96456.1"/>
    <property type="molecule type" value="Genomic_DNA"/>
</dbReference>
<dbReference type="Proteomes" id="UP000565468">
    <property type="component" value="Unassembled WGS sequence"/>
</dbReference>
<dbReference type="AlphaFoldDB" id="A0A848M744"/>